<dbReference type="AlphaFoldDB" id="A0AAD7HGZ0"/>
<dbReference type="EMBL" id="JARKIB010000239">
    <property type="protein sequence ID" value="KAJ7720526.1"/>
    <property type="molecule type" value="Genomic_DNA"/>
</dbReference>
<proteinExistence type="predicted"/>
<comment type="caution">
    <text evidence="1">The sequence shown here is derived from an EMBL/GenBank/DDBJ whole genome shotgun (WGS) entry which is preliminary data.</text>
</comment>
<accession>A0AAD7HGZ0</accession>
<gene>
    <name evidence="1" type="ORF">B0H16DRAFT_1792738</name>
</gene>
<evidence type="ECO:0000313" key="1">
    <source>
        <dbReference type="EMBL" id="KAJ7720526.1"/>
    </source>
</evidence>
<name>A0AAD7HGZ0_9AGAR</name>
<sequence length="497" mass="56251">MESPFDQYLNTNYIPTDAEIEQVSAHLAPHEAELAQLESLISSLCFKRDRLQSYVASHRALISHPRRSPHDILEQIFLGCLPGTRNASIPRLWTSLHIPIKLIRGDAARVEAVVNWLERSAPFPLEISIQCPGFEGLWDDTHCTELNSQVYQYLSQFSHRWRSIPILDIQESQFMTRFASLAAPLLECITVTLEGRDDREYHRSGDPQLLSSDILMGPKLHTAHLHTLCPNHCVAALPSVWNNLTNLTLRQHNPHGHIHGGRRGGTVWNTQQFLTPQSLYFLLEACANLVSLRTQICDEYSGPNMPVMVQAPHLELLEILDGSDVSHGALVLFLSDHLLMTQLRTFRVTPTSLAAFPRSFFYALAGHSPLISNLSIPTDIFHKIRGGRFAEAVEILPFLNTLHMLLTQQRTLCPILHHLILDECSPMPLETWIDILHKHLDVQGGLRRVEVIFRYEAPEIVPDVEPFISRGLDLSIEYVPRNPMPPTTSPWTGLENV</sequence>
<evidence type="ECO:0000313" key="2">
    <source>
        <dbReference type="Proteomes" id="UP001215598"/>
    </source>
</evidence>
<keyword evidence="2" id="KW-1185">Reference proteome</keyword>
<dbReference type="Proteomes" id="UP001215598">
    <property type="component" value="Unassembled WGS sequence"/>
</dbReference>
<evidence type="ECO:0008006" key="3">
    <source>
        <dbReference type="Google" id="ProtNLM"/>
    </source>
</evidence>
<organism evidence="1 2">
    <name type="scientific">Mycena metata</name>
    <dbReference type="NCBI Taxonomy" id="1033252"/>
    <lineage>
        <taxon>Eukaryota</taxon>
        <taxon>Fungi</taxon>
        <taxon>Dikarya</taxon>
        <taxon>Basidiomycota</taxon>
        <taxon>Agaricomycotina</taxon>
        <taxon>Agaricomycetes</taxon>
        <taxon>Agaricomycetidae</taxon>
        <taxon>Agaricales</taxon>
        <taxon>Marasmiineae</taxon>
        <taxon>Mycenaceae</taxon>
        <taxon>Mycena</taxon>
    </lineage>
</organism>
<reference evidence="1" key="1">
    <citation type="submission" date="2023-03" db="EMBL/GenBank/DDBJ databases">
        <title>Massive genome expansion in bonnet fungi (Mycena s.s.) driven by repeated elements and novel gene families across ecological guilds.</title>
        <authorList>
            <consortium name="Lawrence Berkeley National Laboratory"/>
            <person name="Harder C.B."/>
            <person name="Miyauchi S."/>
            <person name="Viragh M."/>
            <person name="Kuo A."/>
            <person name="Thoen E."/>
            <person name="Andreopoulos B."/>
            <person name="Lu D."/>
            <person name="Skrede I."/>
            <person name="Drula E."/>
            <person name="Henrissat B."/>
            <person name="Morin E."/>
            <person name="Kohler A."/>
            <person name="Barry K."/>
            <person name="LaButti K."/>
            <person name="Morin E."/>
            <person name="Salamov A."/>
            <person name="Lipzen A."/>
            <person name="Mereny Z."/>
            <person name="Hegedus B."/>
            <person name="Baldrian P."/>
            <person name="Stursova M."/>
            <person name="Weitz H."/>
            <person name="Taylor A."/>
            <person name="Grigoriev I.V."/>
            <person name="Nagy L.G."/>
            <person name="Martin F."/>
            <person name="Kauserud H."/>
        </authorList>
    </citation>
    <scope>NUCLEOTIDE SEQUENCE</scope>
    <source>
        <strain evidence="1">CBHHK182m</strain>
    </source>
</reference>
<protein>
    <recommendedName>
        <fullName evidence="3">F-box domain-containing protein</fullName>
    </recommendedName>
</protein>